<evidence type="ECO:0000313" key="1">
    <source>
        <dbReference type="EMBL" id="KAA5802411.1"/>
    </source>
</evidence>
<reference evidence="1 2" key="1">
    <citation type="submission" date="2019-09" db="EMBL/GenBank/DDBJ databases">
        <authorList>
            <person name="Kevbrin V."/>
            <person name="Grouzdev D.S."/>
        </authorList>
    </citation>
    <scope>NUCLEOTIDE SEQUENCE [LARGE SCALE GENOMIC DNA]</scope>
    <source>
        <strain evidence="1 2">G-192</strain>
    </source>
</reference>
<dbReference type="Proteomes" id="UP000325122">
    <property type="component" value="Unassembled WGS sequence"/>
</dbReference>
<proteinExistence type="predicted"/>
<dbReference type="AlphaFoldDB" id="A0A5M6ZJK0"/>
<comment type="caution">
    <text evidence="1">The sequence shown here is derived from an EMBL/GenBank/DDBJ whole genome shotgun (WGS) entry which is preliminary data.</text>
</comment>
<organism evidence="1 2">
    <name type="scientific">Alkalicaulis satelles</name>
    <dbReference type="NCBI Taxonomy" id="2609175"/>
    <lineage>
        <taxon>Bacteria</taxon>
        <taxon>Pseudomonadati</taxon>
        <taxon>Pseudomonadota</taxon>
        <taxon>Alphaproteobacteria</taxon>
        <taxon>Maricaulales</taxon>
        <taxon>Maricaulaceae</taxon>
        <taxon>Alkalicaulis</taxon>
    </lineage>
</organism>
<gene>
    <name evidence="1" type="ORF">F1654_11360</name>
</gene>
<dbReference type="RefSeq" id="WP_150023661.1">
    <property type="nucleotide sequence ID" value="NZ_VWOJ01000003.1"/>
</dbReference>
<dbReference type="EMBL" id="VWOJ01000003">
    <property type="protein sequence ID" value="KAA5802411.1"/>
    <property type="molecule type" value="Genomic_DNA"/>
</dbReference>
<name>A0A5M6ZJK0_9PROT</name>
<accession>A0A5M6ZJK0</accession>
<keyword evidence="2" id="KW-1185">Reference proteome</keyword>
<evidence type="ECO:0000313" key="2">
    <source>
        <dbReference type="Proteomes" id="UP000325122"/>
    </source>
</evidence>
<protein>
    <submittedName>
        <fullName evidence="1">Uncharacterized protein</fullName>
    </submittedName>
</protein>
<sequence length="75" mass="8485">MQRVTVAVSSESEAQALDRLVEQFTRELSERSNECVFYLSGSAPGESRRIVETETSDTLRRFVEFVSQNANLTLI</sequence>